<gene>
    <name evidence="1" type="ORF">PHYEVI_LOCUS214</name>
</gene>
<keyword evidence="2" id="KW-1185">Reference proteome</keyword>
<evidence type="ECO:0000313" key="2">
    <source>
        <dbReference type="Proteomes" id="UP001153712"/>
    </source>
</evidence>
<dbReference type="EMBL" id="OU900094">
    <property type="protein sequence ID" value="CAG9853743.1"/>
    <property type="molecule type" value="Genomic_DNA"/>
</dbReference>
<evidence type="ECO:0000313" key="1">
    <source>
        <dbReference type="EMBL" id="CAG9853743.1"/>
    </source>
</evidence>
<sequence>MRDYSKSTFTLKHLKNFYIERTFNFIIIKKKIETKRRLDSMQ</sequence>
<dbReference type="AlphaFoldDB" id="A0A9N9XJ16"/>
<name>A0A9N9XJ16_PHYSR</name>
<dbReference type="Proteomes" id="UP001153712">
    <property type="component" value="Chromosome 1"/>
</dbReference>
<organism evidence="1 2">
    <name type="scientific">Phyllotreta striolata</name>
    <name type="common">Striped flea beetle</name>
    <name type="synonym">Crioceris striolata</name>
    <dbReference type="NCBI Taxonomy" id="444603"/>
    <lineage>
        <taxon>Eukaryota</taxon>
        <taxon>Metazoa</taxon>
        <taxon>Ecdysozoa</taxon>
        <taxon>Arthropoda</taxon>
        <taxon>Hexapoda</taxon>
        <taxon>Insecta</taxon>
        <taxon>Pterygota</taxon>
        <taxon>Neoptera</taxon>
        <taxon>Endopterygota</taxon>
        <taxon>Coleoptera</taxon>
        <taxon>Polyphaga</taxon>
        <taxon>Cucujiformia</taxon>
        <taxon>Chrysomeloidea</taxon>
        <taxon>Chrysomelidae</taxon>
        <taxon>Galerucinae</taxon>
        <taxon>Alticini</taxon>
        <taxon>Phyllotreta</taxon>
    </lineage>
</organism>
<proteinExistence type="predicted"/>
<accession>A0A9N9XJ16</accession>
<protein>
    <submittedName>
        <fullName evidence="1">Uncharacterized protein</fullName>
    </submittedName>
</protein>
<reference evidence="1" key="1">
    <citation type="submission" date="2022-01" db="EMBL/GenBank/DDBJ databases">
        <authorList>
            <person name="King R."/>
        </authorList>
    </citation>
    <scope>NUCLEOTIDE SEQUENCE</scope>
</reference>